<dbReference type="InterPro" id="IPR001959">
    <property type="entry name" value="Transposase"/>
</dbReference>
<dbReference type="InterPro" id="IPR010095">
    <property type="entry name" value="Cas12f1-like_TNB"/>
</dbReference>
<dbReference type="NCBIfam" id="NF040570">
    <property type="entry name" value="guided_TnpB"/>
    <property type="match status" value="1"/>
</dbReference>
<organism evidence="10 11">
    <name type="scientific">[Kitasatospora] papulosa</name>
    <dbReference type="NCBI Taxonomy" id="1464011"/>
    <lineage>
        <taxon>Bacteria</taxon>
        <taxon>Bacillati</taxon>
        <taxon>Actinomycetota</taxon>
        <taxon>Actinomycetes</taxon>
        <taxon>Kitasatosporales</taxon>
        <taxon>Streptomycetaceae</taxon>
        <taxon>Streptomyces</taxon>
    </lineage>
</organism>
<dbReference type="InterPro" id="IPR021027">
    <property type="entry name" value="Transposase_put_HTH"/>
</dbReference>
<dbReference type="RefSeq" id="WP_352229512.1">
    <property type="nucleotide sequence ID" value="NZ_CP108135.1"/>
</dbReference>
<keyword evidence="5" id="KW-0238">DNA-binding</keyword>
<feature type="domain" description="Transposase putative helix-turn-helix" evidence="9">
    <location>
        <begin position="51"/>
        <end position="93"/>
    </location>
</feature>
<keyword evidence="11" id="KW-1185">Reference proteome</keyword>
<keyword evidence="4" id="KW-0862">Zinc</keyword>
<evidence type="ECO:0000259" key="7">
    <source>
        <dbReference type="Pfam" id="PF01385"/>
    </source>
</evidence>
<evidence type="ECO:0000313" key="11">
    <source>
        <dbReference type="Proteomes" id="UP001622496"/>
    </source>
</evidence>
<keyword evidence="3" id="KW-0479">Metal-binding</keyword>
<evidence type="ECO:0000256" key="4">
    <source>
        <dbReference type="ARBA" id="ARBA00022833"/>
    </source>
</evidence>
<dbReference type="Pfam" id="PF12323">
    <property type="entry name" value="HTH_OrfB_IS605"/>
    <property type="match status" value="1"/>
</dbReference>
<dbReference type="Pfam" id="PF07282">
    <property type="entry name" value="Cas12f1-like_TNB"/>
    <property type="match status" value="1"/>
</dbReference>
<evidence type="ECO:0000259" key="9">
    <source>
        <dbReference type="Pfam" id="PF12323"/>
    </source>
</evidence>
<evidence type="ECO:0000256" key="2">
    <source>
        <dbReference type="ARBA" id="ARBA00022578"/>
    </source>
</evidence>
<evidence type="ECO:0000256" key="6">
    <source>
        <dbReference type="ARBA" id="ARBA00023172"/>
    </source>
</evidence>
<feature type="domain" description="Probable transposase IS891/IS1136/IS1341" evidence="7">
    <location>
        <begin position="242"/>
        <end position="339"/>
    </location>
</feature>
<evidence type="ECO:0000256" key="5">
    <source>
        <dbReference type="ARBA" id="ARBA00023125"/>
    </source>
</evidence>
<reference evidence="10 11" key="1">
    <citation type="submission" date="2022-10" db="EMBL/GenBank/DDBJ databases">
        <title>The complete genomes of actinobacterial strains from the NBC collection.</title>
        <authorList>
            <person name="Joergensen T.S."/>
            <person name="Alvarez Arevalo M."/>
            <person name="Sterndorff E.B."/>
            <person name="Faurdal D."/>
            <person name="Vuksanovic O."/>
            <person name="Mourched A.-S."/>
            <person name="Charusanti P."/>
            <person name="Shaw S."/>
            <person name="Blin K."/>
            <person name="Weber T."/>
        </authorList>
    </citation>
    <scope>NUCLEOTIDE SEQUENCE [LARGE SCALE GENOMIC DNA]</scope>
    <source>
        <strain evidence="10 11">NBC_00185</strain>
    </source>
</reference>
<dbReference type="Pfam" id="PF01385">
    <property type="entry name" value="OrfB_IS605"/>
    <property type="match status" value="1"/>
</dbReference>
<evidence type="ECO:0000256" key="3">
    <source>
        <dbReference type="ARBA" id="ARBA00022723"/>
    </source>
</evidence>
<protein>
    <submittedName>
        <fullName evidence="10">Transposase</fullName>
    </submittedName>
</protein>
<evidence type="ECO:0000313" key="10">
    <source>
        <dbReference type="EMBL" id="WTP67407.1"/>
    </source>
</evidence>
<keyword evidence="2" id="KW-0815">Transposition</keyword>
<proteinExistence type="inferred from homology"/>
<feature type="domain" description="Cas12f1-like TNB" evidence="8">
    <location>
        <begin position="362"/>
        <end position="430"/>
    </location>
</feature>
<comment type="similarity">
    <text evidence="1">In the C-terminal section; belongs to the transposase 35 family.</text>
</comment>
<accession>A0ABZ1K4Y4</accession>
<evidence type="ECO:0000256" key="1">
    <source>
        <dbReference type="ARBA" id="ARBA00008761"/>
    </source>
</evidence>
<gene>
    <name evidence="10" type="ORF">OG560_19115</name>
</gene>
<keyword evidence="6" id="KW-0233">DNA recombination</keyword>
<sequence>MTDTVDKPVRVTGEEARRIKREALGIADRRTDHGSTRGVPRSRAKEAGTQQRVYRYRFYPSPAQAEQLEKTFGACRWVYNEALTLRVGAWEQHRVSVGFAESCRALTGWRQASGTSWLREVSSTVLQQSLRHLDGAFTRFFKQSAKYPQRKTKRRSRNSATYVRTGFRWVEDPELPGTGRLTLAKQSEPLDVRWSRPLPEGADPVKLSVTRDRAGRHFVSVLVEERIQPLPAAFLPGGHEPRAVGIDLGLAALVALDDGTKIDHPRLMRKYGKELARLQRGLHRKKKGSANRDKARERIARLYALISDARKDMLDQLTTRLVRENQVLVVEDLAITNLLRPATGRGRRRKAGLIRSIKDAAWGELLRQLRYKCAWYVGRTLVIVDRFFPSTRRCADCHAKGAPLDVSVREWLCAECGAWHDRDVNAARNLREEGMRLYRLVSCALLSGRVPPPVIKASELPAVLSAA</sequence>
<evidence type="ECO:0000259" key="8">
    <source>
        <dbReference type="Pfam" id="PF07282"/>
    </source>
</evidence>
<dbReference type="EMBL" id="CP108135">
    <property type="protein sequence ID" value="WTP67407.1"/>
    <property type="molecule type" value="Genomic_DNA"/>
</dbReference>
<name>A0ABZ1K4Y4_9ACTN</name>
<dbReference type="Proteomes" id="UP001622496">
    <property type="component" value="Chromosome"/>
</dbReference>